<sequence>MIRVYTPVGHAVVVWRGEPNEAAGRHFIEWTVGEDILWGVNTRPALLAEPGVWEEAGRVVLRGRLELVEEPVAVLAVGDSQVLLEVGSPPPPDNIDGTWVEISLAVETVELYPYSL</sequence>
<evidence type="ECO:0000313" key="2">
    <source>
        <dbReference type="Proteomes" id="UP000266906"/>
    </source>
</evidence>
<gene>
    <name evidence="1" type="ORF">EDD38_7321</name>
</gene>
<dbReference type="Proteomes" id="UP000266906">
    <property type="component" value="Unassembled WGS sequence"/>
</dbReference>
<dbReference type="AlphaFoldDB" id="A0A3N4R388"/>
<comment type="caution">
    <text evidence="1">The sequence shown here is derived from an EMBL/GenBank/DDBJ whole genome shotgun (WGS) entry which is preliminary data.</text>
</comment>
<protein>
    <submittedName>
        <fullName evidence="1">Uncharacterized protein</fullName>
    </submittedName>
</protein>
<reference evidence="1 2" key="1">
    <citation type="submission" date="2018-11" db="EMBL/GenBank/DDBJ databases">
        <title>Sequencing the genomes of 1000 actinobacteria strains.</title>
        <authorList>
            <person name="Klenk H.-P."/>
        </authorList>
    </citation>
    <scope>NUCLEOTIDE SEQUENCE [LARGE SCALE GENOMIC DNA]</scope>
    <source>
        <strain evidence="1 2">DSM 44781</strain>
    </source>
</reference>
<accession>A0A3N4R388</accession>
<proteinExistence type="predicted"/>
<dbReference type="EMBL" id="RKQG01000003">
    <property type="protein sequence ID" value="RPE28013.1"/>
    <property type="molecule type" value="Genomic_DNA"/>
</dbReference>
<name>A0A3N4R388_9ACTN</name>
<evidence type="ECO:0000313" key="1">
    <source>
        <dbReference type="EMBL" id="RPE28013.1"/>
    </source>
</evidence>
<organism evidence="1 2">
    <name type="scientific">Kitasatospora cineracea</name>
    <dbReference type="NCBI Taxonomy" id="88074"/>
    <lineage>
        <taxon>Bacteria</taxon>
        <taxon>Bacillati</taxon>
        <taxon>Actinomycetota</taxon>
        <taxon>Actinomycetes</taxon>
        <taxon>Kitasatosporales</taxon>
        <taxon>Streptomycetaceae</taxon>
        <taxon>Kitasatospora</taxon>
    </lineage>
</organism>
<keyword evidence="2" id="KW-1185">Reference proteome</keyword>